<protein>
    <submittedName>
        <fullName evidence="11">Longin domain-containing protein</fullName>
    </submittedName>
    <submittedName>
        <fullName evidence="12">Snare-like protein</fullName>
    </submittedName>
</protein>
<evidence type="ECO:0000256" key="1">
    <source>
        <dbReference type="ARBA" id="ARBA00008025"/>
    </source>
</evidence>
<dbReference type="Proteomes" id="UP000281549">
    <property type="component" value="Unassembled WGS sequence"/>
</dbReference>
<evidence type="ECO:0000313" key="12">
    <source>
        <dbReference type="EMBL" id="RKP21002.1"/>
    </source>
</evidence>
<dbReference type="GO" id="GO:0031201">
    <property type="term" value="C:SNARE complex"/>
    <property type="evidence" value="ECO:0007669"/>
    <property type="project" value="EnsemblFungi"/>
</dbReference>
<proteinExistence type="inferred from homology"/>
<feature type="domain" description="V-SNARE coiled-coil homology" evidence="10">
    <location>
        <begin position="129"/>
        <end position="189"/>
    </location>
</feature>
<dbReference type="Gene3D" id="1.20.5.110">
    <property type="match status" value="1"/>
</dbReference>
<evidence type="ECO:0000256" key="4">
    <source>
        <dbReference type="ARBA" id="ARBA00023139"/>
    </source>
</evidence>
<evidence type="ECO:0000256" key="3">
    <source>
        <dbReference type="ARBA" id="ARBA00023136"/>
    </source>
</evidence>
<gene>
    <name evidence="11" type="ORF">O9G_005257</name>
    <name evidence="12" type="ORF">ROZALSC1DRAFT_27550</name>
</gene>
<dbReference type="CDD" id="cd15867">
    <property type="entry name" value="R-SNARE_YKT6"/>
    <property type="match status" value="1"/>
</dbReference>
<dbReference type="GO" id="GO:0000421">
    <property type="term" value="C:autophagosome membrane"/>
    <property type="evidence" value="ECO:0007669"/>
    <property type="project" value="EnsemblFungi"/>
</dbReference>
<evidence type="ECO:0000256" key="6">
    <source>
        <dbReference type="ARBA" id="ARBA00023289"/>
    </source>
</evidence>
<dbReference type="GO" id="GO:0042144">
    <property type="term" value="P:vacuole fusion, non-autophagic"/>
    <property type="evidence" value="ECO:0007669"/>
    <property type="project" value="EnsemblFungi"/>
</dbReference>
<dbReference type="PROSITE" id="PS50892">
    <property type="entry name" value="V_SNARE"/>
    <property type="match status" value="1"/>
</dbReference>
<dbReference type="SUPFAM" id="SSF64356">
    <property type="entry name" value="SNARE-like"/>
    <property type="match status" value="1"/>
</dbReference>
<dbReference type="PANTHER" id="PTHR45806">
    <property type="entry name" value="SYNAPTOBREVIN HOMOLOG YKT6"/>
    <property type="match status" value="1"/>
</dbReference>
<dbReference type="GO" id="GO:0033106">
    <property type="term" value="C:cis-Golgi network membrane"/>
    <property type="evidence" value="ECO:0007669"/>
    <property type="project" value="EnsemblFungi"/>
</dbReference>
<dbReference type="Pfam" id="PF00957">
    <property type="entry name" value="Synaptobrevin"/>
    <property type="match status" value="1"/>
</dbReference>
<evidence type="ECO:0000259" key="9">
    <source>
        <dbReference type="PROSITE" id="PS50859"/>
    </source>
</evidence>
<keyword evidence="6" id="KW-0636">Prenylation</keyword>
<dbReference type="GO" id="GO:0061909">
    <property type="term" value="P:autophagosome-lysosome fusion"/>
    <property type="evidence" value="ECO:0007669"/>
    <property type="project" value="EnsemblFungi"/>
</dbReference>
<dbReference type="GO" id="GO:0000329">
    <property type="term" value="C:fungal-type vacuole membrane"/>
    <property type="evidence" value="ECO:0007669"/>
    <property type="project" value="EnsemblFungi"/>
</dbReference>
<keyword evidence="3" id="KW-0472">Membrane</keyword>
<dbReference type="HOGENOM" id="CLU_074848_0_1_1"/>
<dbReference type="InterPro" id="IPR010908">
    <property type="entry name" value="Longin_dom"/>
</dbReference>
<dbReference type="SMART" id="SM01270">
    <property type="entry name" value="Longin"/>
    <property type="match status" value="1"/>
</dbReference>
<keyword evidence="13" id="KW-1185">Reference proteome</keyword>
<reference evidence="14" key="2">
    <citation type="journal article" date="2018" name="Nat. Microbiol.">
        <title>Leveraging single-cell genomics to expand the fungal tree of life.</title>
        <authorList>
            <person name="Ahrendt S.R."/>
            <person name="Quandt C.A."/>
            <person name="Ciobanu D."/>
            <person name="Clum A."/>
            <person name="Salamov A."/>
            <person name="Andreopoulos B."/>
            <person name="Cheng J.F."/>
            <person name="Woyke T."/>
            <person name="Pelin A."/>
            <person name="Henrissat B."/>
            <person name="Reynolds N.K."/>
            <person name="Benny G.L."/>
            <person name="Smith M.E."/>
            <person name="James T.Y."/>
            <person name="Grigoriev I.V."/>
        </authorList>
    </citation>
    <scope>NUCLEOTIDE SEQUENCE [LARGE SCALE GENOMIC DNA]</scope>
    <source>
        <strain evidence="14">CSF55</strain>
    </source>
</reference>
<dbReference type="GO" id="GO:0006891">
    <property type="term" value="P:intra-Golgi vesicle-mediated transport"/>
    <property type="evidence" value="ECO:0007669"/>
    <property type="project" value="EnsemblFungi"/>
</dbReference>
<evidence type="ECO:0000259" key="10">
    <source>
        <dbReference type="PROSITE" id="PS50892"/>
    </source>
</evidence>
<dbReference type="OrthoDB" id="27923at2759"/>
<dbReference type="InterPro" id="IPR045848">
    <property type="entry name" value="R-SNARE_YKT6"/>
</dbReference>
<comment type="subcellular location">
    <subcellularLocation>
        <location evidence="7">Endomembrane system</location>
        <topology evidence="7">Lipid-anchor</topology>
        <orientation evidence="7">Cytoplasmic side</orientation>
    </subcellularLocation>
</comment>
<dbReference type="SUPFAM" id="SSF58038">
    <property type="entry name" value="SNARE fusion complex"/>
    <property type="match status" value="1"/>
</dbReference>
<dbReference type="EMBL" id="ML004999">
    <property type="protein sequence ID" value="RKP21002.1"/>
    <property type="molecule type" value="Genomic_DNA"/>
</dbReference>
<dbReference type="PROSITE" id="PS50859">
    <property type="entry name" value="LONGIN"/>
    <property type="match status" value="1"/>
</dbReference>
<keyword evidence="5" id="KW-0449">Lipoprotein</keyword>
<dbReference type="GO" id="GO:0006888">
    <property type="term" value="P:endoplasmic reticulum to Golgi vesicle-mediated transport"/>
    <property type="evidence" value="ECO:0007669"/>
    <property type="project" value="EnsemblFungi"/>
</dbReference>
<dbReference type="Gene3D" id="3.30.450.50">
    <property type="entry name" value="Longin domain"/>
    <property type="match status" value="1"/>
</dbReference>
<organism evidence="11 13">
    <name type="scientific">Rozella allomycis (strain CSF55)</name>
    <dbReference type="NCBI Taxonomy" id="988480"/>
    <lineage>
        <taxon>Eukaryota</taxon>
        <taxon>Fungi</taxon>
        <taxon>Fungi incertae sedis</taxon>
        <taxon>Cryptomycota</taxon>
        <taxon>Cryptomycota incertae sedis</taxon>
        <taxon>Rozella</taxon>
    </lineage>
</organism>
<dbReference type="STRING" id="988480.A0A075AVL9"/>
<dbReference type="EMBL" id="KE560978">
    <property type="protein sequence ID" value="EPZ34175.1"/>
    <property type="molecule type" value="Genomic_DNA"/>
</dbReference>
<dbReference type="GO" id="GO:0006886">
    <property type="term" value="P:intracellular protein transport"/>
    <property type="evidence" value="ECO:0007669"/>
    <property type="project" value="EnsemblFungi"/>
</dbReference>
<keyword evidence="4" id="KW-0564">Palmitate</keyword>
<evidence type="ECO:0000313" key="11">
    <source>
        <dbReference type="EMBL" id="EPZ34175.1"/>
    </source>
</evidence>
<evidence type="ECO:0000256" key="5">
    <source>
        <dbReference type="ARBA" id="ARBA00023288"/>
    </source>
</evidence>
<evidence type="ECO:0000256" key="7">
    <source>
        <dbReference type="ARBA" id="ARBA00046278"/>
    </source>
</evidence>
<keyword evidence="8" id="KW-0175">Coiled coil</keyword>
<sequence length="190" mass="21713">MKILAISIIDKTAVPNKLVCGEYDLSSFSFFQRSSVQEFLKFFSCTLSERTQPAVRQSVQEEGHVYSHPSSPLSCVIICDTEYPARVAFSLINKILDDYITKFGQKIETSFPELKEYIAKYQRPENADSILKVQKELDETKVILHKTIESVLERGEKLDHLVAQSEQLSSQSKQFYKVAKKTNSSCCWVQ</sequence>
<reference evidence="11 13" key="1">
    <citation type="journal article" date="2013" name="Curr. Biol.">
        <title>Shared signatures of parasitism and phylogenomics unite Cryptomycota and microsporidia.</title>
        <authorList>
            <person name="James T.Y."/>
            <person name="Pelin A."/>
            <person name="Bonen L."/>
            <person name="Ahrendt S."/>
            <person name="Sain D."/>
            <person name="Corradi N."/>
            <person name="Stajich J.E."/>
        </authorList>
    </citation>
    <scope>NUCLEOTIDE SEQUENCE [LARGE SCALE GENOMIC DNA]</scope>
    <source>
        <strain evidence="11">CSF55</strain>
        <strain evidence="11">CSF55</strain>
    </source>
</reference>
<accession>A0A075AVL9</accession>
<evidence type="ECO:0000256" key="2">
    <source>
        <dbReference type="ARBA" id="ARBA00022481"/>
    </source>
</evidence>
<dbReference type="Proteomes" id="UP000030755">
    <property type="component" value="Unassembled WGS sequence"/>
</dbReference>
<dbReference type="GO" id="GO:0005768">
    <property type="term" value="C:endosome"/>
    <property type="evidence" value="ECO:0007669"/>
    <property type="project" value="EnsemblFungi"/>
</dbReference>
<evidence type="ECO:0000313" key="13">
    <source>
        <dbReference type="Proteomes" id="UP000030755"/>
    </source>
</evidence>
<evidence type="ECO:0000313" key="14">
    <source>
        <dbReference type="Proteomes" id="UP000281549"/>
    </source>
</evidence>
<dbReference type="Pfam" id="PF13774">
    <property type="entry name" value="Longin"/>
    <property type="match status" value="1"/>
</dbReference>
<dbReference type="CDD" id="cd14824">
    <property type="entry name" value="Longin"/>
    <property type="match status" value="1"/>
</dbReference>
<dbReference type="GO" id="GO:0016409">
    <property type="term" value="F:palmitoyltransferase activity"/>
    <property type="evidence" value="ECO:0007669"/>
    <property type="project" value="EnsemblFungi"/>
</dbReference>
<dbReference type="GO" id="GO:0005484">
    <property type="term" value="F:SNAP receptor activity"/>
    <property type="evidence" value="ECO:0007669"/>
    <property type="project" value="EnsemblFungi"/>
</dbReference>
<dbReference type="OMA" id="HYIGIIR"/>
<dbReference type="InterPro" id="IPR042855">
    <property type="entry name" value="V_SNARE_CC"/>
</dbReference>
<dbReference type="GO" id="GO:0005789">
    <property type="term" value="C:endoplasmic reticulum membrane"/>
    <property type="evidence" value="ECO:0007669"/>
    <property type="project" value="EnsemblFungi"/>
</dbReference>
<comment type="similarity">
    <text evidence="1">Belongs to the synaptobrevin family.</text>
</comment>
<keyword evidence="2" id="KW-0488">Methylation</keyword>
<name>A0A075AVL9_ROZAC</name>
<dbReference type="InterPro" id="IPR011012">
    <property type="entry name" value="Longin-like_dom_sf"/>
</dbReference>
<feature type="domain" description="Longin" evidence="9">
    <location>
        <begin position="8"/>
        <end position="131"/>
    </location>
</feature>
<dbReference type="AlphaFoldDB" id="A0A075AVL9"/>
<dbReference type="PANTHER" id="PTHR45806:SF1">
    <property type="entry name" value="SYNAPTOBREVIN HOMOLOG YKT6"/>
    <property type="match status" value="1"/>
</dbReference>
<evidence type="ECO:0000256" key="8">
    <source>
        <dbReference type="PROSITE-ProRule" id="PRU00290"/>
    </source>
</evidence>
<reference evidence="12" key="3">
    <citation type="submission" date="2018-08" db="EMBL/GenBank/DDBJ databases">
        <title>Leveraging single-cell genomics to expand the Fungal Tree of Life.</title>
        <authorList>
            <consortium name="DOE Joint Genome Institute"/>
            <person name="Ahrendt S.R."/>
            <person name="Quandt C.A."/>
            <person name="Ciobanu D."/>
            <person name="Clum A."/>
            <person name="Salamov A."/>
            <person name="Andreopoulos B."/>
            <person name="Cheng J.-F."/>
            <person name="Woyke T."/>
            <person name="Pelin A."/>
            <person name="Henrissat B."/>
            <person name="Reynolds N."/>
            <person name="Benny G.L."/>
            <person name="Smith M.E."/>
            <person name="James T.Y."/>
            <person name="Grigoriev I.V."/>
        </authorList>
    </citation>
    <scope>NUCLEOTIDE SEQUENCE</scope>
    <source>
        <strain evidence="12">CSF55</strain>
    </source>
</reference>